<evidence type="ECO:0008006" key="5">
    <source>
        <dbReference type="Google" id="ProtNLM"/>
    </source>
</evidence>
<keyword evidence="2" id="KW-0732">Signal</keyword>
<dbReference type="AlphaFoldDB" id="A0A849P6I8"/>
<evidence type="ECO:0000256" key="2">
    <source>
        <dbReference type="SAM" id="SignalP"/>
    </source>
</evidence>
<feature type="region of interest" description="Disordered" evidence="1">
    <location>
        <begin position="42"/>
        <end position="68"/>
    </location>
</feature>
<reference evidence="3 4" key="1">
    <citation type="submission" date="2020-05" db="EMBL/GenBank/DDBJ databases">
        <authorList>
            <person name="Niu N."/>
        </authorList>
    </citation>
    <scope>NUCLEOTIDE SEQUENCE [LARGE SCALE GENOMIC DNA]</scope>
    <source>
        <strain evidence="3 4">3340-03</strain>
    </source>
</reference>
<dbReference type="EMBL" id="JABGBN010000003">
    <property type="protein sequence ID" value="NOL51633.1"/>
    <property type="molecule type" value="Genomic_DNA"/>
</dbReference>
<comment type="caution">
    <text evidence="3">The sequence shown here is derived from an EMBL/GenBank/DDBJ whole genome shotgun (WGS) entry which is preliminary data.</text>
</comment>
<evidence type="ECO:0000313" key="3">
    <source>
        <dbReference type="EMBL" id="NOL51633.1"/>
    </source>
</evidence>
<keyword evidence="4" id="KW-1185">Reference proteome</keyword>
<proteinExistence type="predicted"/>
<dbReference type="RefSeq" id="WP_171680333.1">
    <property type="nucleotide sequence ID" value="NZ_JABGBN010000003.1"/>
</dbReference>
<feature type="signal peptide" evidence="2">
    <location>
        <begin position="1"/>
        <end position="19"/>
    </location>
</feature>
<accession>A0A849P6I8</accession>
<dbReference type="Proteomes" id="UP000537862">
    <property type="component" value="Unassembled WGS sequence"/>
</dbReference>
<sequence>MKTMTKLMVVGALAVSVSACVVHPRGGYSGYPGNSAYGHAQGNGPKGYTKGYRHQGGKAHGNSGAGIRGSGSKVEVYGEIDAGVGYSRTKISR</sequence>
<feature type="chain" id="PRO_5032450072" description="Lipoprotein" evidence="2">
    <location>
        <begin position="20"/>
        <end position="93"/>
    </location>
</feature>
<dbReference type="PROSITE" id="PS51257">
    <property type="entry name" value="PROKAR_LIPOPROTEIN"/>
    <property type="match status" value="1"/>
</dbReference>
<evidence type="ECO:0000313" key="4">
    <source>
        <dbReference type="Proteomes" id="UP000537862"/>
    </source>
</evidence>
<name>A0A849P6I8_9BURK</name>
<evidence type="ECO:0000256" key="1">
    <source>
        <dbReference type="SAM" id="MobiDB-lite"/>
    </source>
</evidence>
<gene>
    <name evidence="3" type="ORF">HKX39_05520</name>
</gene>
<organism evidence="3 4">
    <name type="scientific">Pelistega suis</name>
    <dbReference type="NCBI Taxonomy" id="1631957"/>
    <lineage>
        <taxon>Bacteria</taxon>
        <taxon>Pseudomonadati</taxon>
        <taxon>Pseudomonadota</taxon>
        <taxon>Betaproteobacteria</taxon>
        <taxon>Burkholderiales</taxon>
        <taxon>Alcaligenaceae</taxon>
        <taxon>Pelistega</taxon>
    </lineage>
</organism>
<protein>
    <recommendedName>
        <fullName evidence="5">Lipoprotein</fullName>
    </recommendedName>
</protein>